<dbReference type="InterPro" id="IPR025333">
    <property type="entry name" value="DUF4239"/>
</dbReference>
<dbReference type="Proteomes" id="UP000680815">
    <property type="component" value="Unassembled WGS sequence"/>
</dbReference>
<reference evidence="2 3" key="1">
    <citation type="submission" date="2021-03" db="EMBL/GenBank/DDBJ databases">
        <authorList>
            <person name="So Y."/>
        </authorList>
    </citation>
    <scope>NUCLEOTIDE SEQUENCE [LARGE SCALE GENOMIC DNA]</scope>
    <source>
        <strain evidence="2 3">PWR1</strain>
    </source>
</reference>
<organism evidence="2 3">
    <name type="scientific">Roseomonas nitratireducens</name>
    <dbReference type="NCBI Taxonomy" id="2820810"/>
    <lineage>
        <taxon>Bacteria</taxon>
        <taxon>Pseudomonadati</taxon>
        <taxon>Pseudomonadota</taxon>
        <taxon>Alphaproteobacteria</taxon>
        <taxon>Acetobacterales</taxon>
        <taxon>Roseomonadaceae</taxon>
        <taxon>Roseomonas</taxon>
    </lineage>
</organism>
<keyword evidence="1" id="KW-1133">Transmembrane helix</keyword>
<evidence type="ECO:0000313" key="2">
    <source>
        <dbReference type="EMBL" id="MBP0467003.1"/>
    </source>
</evidence>
<proteinExistence type="predicted"/>
<evidence type="ECO:0000313" key="3">
    <source>
        <dbReference type="Proteomes" id="UP000680815"/>
    </source>
</evidence>
<keyword evidence="3" id="KW-1185">Reference proteome</keyword>
<protein>
    <submittedName>
        <fullName evidence="2">DUF4239 domain-containing protein</fullName>
    </submittedName>
</protein>
<dbReference type="Pfam" id="PF14023">
    <property type="entry name" value="Bestrophin-like"/>
    <property type="match status" value="1"/>
</dbReference>
<feature type="transmembrane region" description="Helical" evidence="1">
    <location>
        <begin position="187"/>
        <end position="205"/>
    </location>
</feature>
<sequence length="269" mass="28451">MDLLLNLHTLPAIAAYAVFMLAGGASAALACALLAPIVRAPQTKEMLDVAMRTTGAVTAALTLTLAFCAVQARSHKTDADRAVRTETAAIAGFARVAARAGAAGEALQPAIRDYVRSIAADEFHTMTASGRSPATQRLAEALEEAAYAAAAGLGQSLADDMLQEMDAVEAAREGRLHAAAIHLPREFWLLILLLFSLVVATGPLYPARAHVIAMLGIQAAGLSALIAFLFLIERPFHGVMALSPEPYHTLDHALGLRADPLRHVRTLRH</sequence>
<accession>A0ABS4B053</accession>
<feature type="transmembrane region" description="Helical" evidence="1">
    <location>
        <begin position="211"/>
        <end position="232"/>
    </location>
</feature>
<dbReference type="RefSeq" id="WP_209354375.1">
    <property type="nucleotide sequence ID" value="NZ_JAGIYZ010000049.1"/>
</dbReference>
<name>A0ABS4B053_9PROT</name>
<feature type="transmembrane region" description="Helical" evidence="1">
    <location>
        <begin position="49"/>
        <end position="70"/>
    </location>
</feature>
<evidence type="ECO:0000256" key="1">
    <source>
        <dbReference type="SAM" id="Phobius"/>
    </source>
</evidence>
<gene>
    <name evidence="2" type="ORF">J5Y09_23950</name>
</gene>
<comment type="caution">
    <text evidence="2">The sequence shown here is derived from an EMBL/GenBank/DDBJ whole genome shotgun (WGS) entry which is preliminary data.</text>
</comment>
<dbReference type="EMBL" id="JAGIYZ010000049">
    <property type="protein sequence ID" value="MBP0467003.1"/>
    <property type="molecule type" value="Genomic_DNA"/>
</dbReference>
<feature type="transmembrane region" description="Helical" evidence="1">
    <location>
        <begin position="12"/>
        <end position="37"/>
    </location>
</feature>
<keyword evidence="1" id="KW-0472">Membrane</keyword>
<keyword evidence="1" id="KW-0812">Transmembrane</keyword>